<sequence length="761" mass="87328">MYKTTFMGIERTVSDLISGDSTKRVNGVIKFLAEDFHVHEINVNGEILNVCKYVPLEKISRAMEHMNRVNTGEDFLRKYDSSFVFPETMLTDGDFTRLRIMLDMLKGLLLKAKMSEEGNDSSAVDQIYSLHICKVKEDMKSIRTGVHNWVREYLPFLESKSLNMKSIRKDENMMKYLEPYNDEFASLDDNYNIVHISPKPVCLKKIRSKWNIYKDSEGAQSYDESLQQRHDNLVKNDSDTPIETVQDLVKEVDCTDYSNWSSNYKDNVRLRKYLHFTMLKMNRDTSEVVNMLCKCSKRASFDVFTAGNKDRRAITVQRMCMRRSDISEMFETMSKKGWFKDVYLSDFVYSDERLHLGELSGNFFKVVVRGLDVPPTDTSSASSHTDDKCISYIIDTRVNYLREYGFINYFGLQRFGSMLVGTHIVGAAIIKHDYESAVRLILGDVESAKSFPWFEKYLSTSDAGMSDVDTSESVVTPLKTSVGSSDPERKYKRAVDYYLKDNDAKSALEFLPKHLYIEKSLLKGLDEKLPFDKCLGKIPKNILSIYVHATQSLIFNKAVSERLSKFGYEPVVGDLVSTGVPDEDEEEGDEVPKNNKRRQIIEITNEDEVKRYSINQVVLPLPGDDVQYPPNMVETYKKTSLEEFGIPLEMFSTCREKSKRIVSIGGSYRFIVVRPRDVSYRLIEPLKNPFEILVPSPISQSGLGNIESILKDGSKYAERMNRISKELVNKRAVVLTCSLPKSSYITMAIREVFTDKTIENL</sequence>
<dbReference type="KEGG" id="beq:BEWA_034860"/>
<evidence type="ECO:0000256" key="2">
    <source>
        <dbReference type="ARBA" id="ARBA00023235"/>
    </source>
</evidence>
<comment type="caution">
    <text evidence="4">The sequence shown here is derived from an EMBL/GenBank/DDBJ whole genome shotgun (WGS) entry which is preliminary data.</text>
</comment>
<dbReference type="EMBL" id="ACOU01000002">
    <property type="protein sequence ID" value="EKX73450.1"/>
    <property type="molecule type" value="Genomic_DNA"/>
</dbReference>
<dbReference type="RefSeq" id="XP_004832902.1">
    <property type="nucleotide sequence ID" value="XM_004832845.1"/>
</dbReference>
<reference evidence="4 5" key="1">
    <citation type="journal article" date="2012" name="BMC Genomics">
        <title>Comparative genomic analysis and phylogenetic position of Theileria equi.</title>
        <authorList>
            <person name="Kappmeyer L.S."/>
            <person name="Thiagarajan M."/>
            <person name="Herndon D.R."/>
            <person name="Ramsay J.D."/>
            <person name="Caler E."/>
            <person name="Djikeng A."/>
            <person name="Gillespie J.J."/>
            <person name="Lau A.O."/>
            <person name="Roalson E.H."/>
            <person name="Silva J.C."/>
            <person name="Silva M.G."/>
            <person name="Suarez C.E."/>
            <person name="Ueti M.W."/>
            <person name="Nene V.M."/>
            <person name="Mealey R.H."/>
            <person name="Knowles D.P."/>
            <person name="Brayton K.A."/>
        </authorList>
    </citation>
    <scope>NUCLEOTIDE SEQUENCE [LARGE SCALE GENOMIC DNA]</scope>
    <source>
        <strain evidence="4 5">WA</strain>
    </source>
</reference>
<dbReference type="Pfam" id="PF01142">
    <property type="entry name" value="TruD"/>
    <property type="match status" value="2"/>
</dbReference>
<dbReference type="GO" id="GO:0005634">
    <property type="term" value="C:nucleus"/>
    <property type="evidence" value="ECO:0007669"/>
    <property type="project" value="TreeGrafter"/>
</dbReference>
<gene>
    <name evidence="4" type="ORF">BEWA_034860</name>
</gene>
<proteinExistence type="inferred from homology"/>
<dbReference type="SUPFAM" id="SSF55120">
    <property type="entry name" value="Pseudouridine synthase"/>
    <property type="match status" value="1"/>
</dbReference>
<dbReference type="eggNOG" id="KOG2339">
    <property type="taxonomic scope" value="Eukaryota"/>
</dbReference>
<accession>L1LDX5</accession>
<dbReference type="InterPro" id="IPR001656">
    <property type="entry name" value="PsdUridine_synth_TruD"/>
</dbReference>
<dbReference type="OrthoDB" id="447290at2759"/>
<feature type="domain" description="TRUD" evidence="3">
    <location>
        <begin position="405"/>
        <end position="674"/>
    </location>
</feature>
<dbReference type="GO" id="GO:0009982">
    <property type="term" value="F:pseudouridine synthase activity"/>
    <property type="evidence" value="ECO:0007669"/>
    <property type="project" value="InterPro"/>
</dbReference>
<dbReference type="STRING" id="1537102.L1LDX5"/>
<dbReference type="Proteomes" id="UP000031512">
    <property type="component" value="Unassembled WGS sequence"/>
</dbReference>
<name>L1LDX5_THEEQ</name>
<evidence type="ECO:0000256" key="1">
    <source>
        <dbReference type="ARBA" id="ARBA00007953"/>
    </source>
</evidence>
<keyword evidence="2" id="KW-0413">Isomerase</keyword>
<dbReference type="InterPro" id="IPR011760">
    <property type="entry name" value="PsdUridine_synth_TruD_insert"/>
</dbReference>
<dbReference type="PANTHER" id="PTHR13326">
    <property type="entry name" value="TRNA PSEUDOURIDINE SYNTHASE D"/>
    <property type="match status" value="1"/>
</dbReference>
<dbReference type="PROSITE" id="PS50984">
    <property type="entry name" value="TRUD"/>
    <property type="match status" value="1"/>
</dbReference>
<dbReference type="AlphaFoldDB" id="L1LDX5"/>
<dbReference type="Gene3D" id="3.30.2350.20">
    <property type="entry name" value="TruD, catalytic domain"/>
    <property type="match status" value="2"/>
</dbReference>
<comment type="similarity">
    <text evidence="1">Belongs to the pseudouridine synthase TruD family.</text>
</comment>
<dbReference type="GO" id="GO:0003723">
    <property type="term" value="F:RNA binding"/>
    <property type="evidence" value="ECO:0007669"/>
    <property type="project" value="InterPro"/>
</dbReference>
<dbReference type="VEuPathDB" id="PiroplasmaDB:BEWA_034860"/>
<evidence type="ECO:0000313" key="4">
    <source>
        <dbReference type="EMBL" id="EKX73450.1"/>
    </source>
</evidence>
<dbReference type="CDD" id="cd02576">
    <property type="entry name" value="PseudoU_synth_ScPUS7"/>
    <property type="match status" value="1"/>
</dbReference>
<dbReference type="GO" id="GO:0001522">
    <property type="term" value="P:pseudouridine synthesis"/>
    <property type="evidence" value="ECO:0007669"/>
    <property type="project" value="InterPro"/>
</dbReference>
<evidence type="ECO:0000313" key="5">
    <source>
        <dbReference type="Proteomes" id="UP000031512"/>
    </source>
</evidence>
<dbReference type="PIRSF" id="PIRSF037016">
    <property type="entry name" value="Pseudouridin_synth_euk_prd"/>
    <property type="match status" value="1"/>
</dbReference>
<organism evidence="4 5">
    <name type="scientific">Theileria equi strain WA</name>
    <dbReference type="NCBI Taxonomy" id="1537102"/>
    <lineage>
        <taxon>Eukaryota</taxon>
        <taxon>Sar</taxon>
        <taxon>Alveolata</taxon>
        <taxon>Apicomplexa</taxon>
        <taxon>Aconoidasida</taxon>
        <taxon>Piroplasmida</taxon>
        <taxon>Theileriidae</taxon>
        <taxon>Theileria</taxon>
    </lineage>
</organism>
<dbReference type="GeneID" id="15807862"/>
<dbReference type="InterPro" id="IPR042214">
    <property type="entry name" value="TruD_catalytic"/>
</dbReference>
<keyword evidence="5" id="KW-1185">Reference proteome</keyword>
<protein>
    <recommendedName>
        <fullName evidence="3">TRUD domain-containing protein</fullName>
    </recommendedName>
</protein>
<dbReference type="InterPro" id="IPR020103">
    <property type="entry name" value="PsdUridine_synth_cat_dom_sf"/>
</dbReference>
<evidence type="ECO:0000259" key="3">
    <source>
        <dbReference type="PROSITE" id="PS50984"/>
    </source>
</evidence>
<dbReference type="PANTHER" id="PTHR13326:SF21">
    <property type="entry name" value="PSEUDOURIDYLATE SYNTHASE PUS7L"/>
    <property type="match status" value="1"/>
</dbReference>